<feature type="transmembrane region" description="Helical" evidence="7">
    <location>
        <begin position="137"/>
        <end position="164"/>
    </location>
</feature>
<feature type="transmembrane region" description="Helical" evidence="7">
    <location>
        <begin position="377"/>
        <end position="394"/>
    </location>
</feature>
<dbReference type="RefSeq" id="WP_379850778.1">
    <property type="nucleotide sequence ID" value="NZ_JBHSMA010000016.1"/>
</dbReference>
<dbReference type="PANTHER" id="PTHR21624">
    <property type="entry name" value="STEROL DESATURASE-RELATED PROTEIN"/>
    <property type="match status" value="1"/>
</dbReference>
<feature type="transmembrane region" description="Helical" evidence="7">
    <location>
        <begin position="77"/>
        <end position="95"/>
    </location>
</feature>
<keyword evidence="2 7" id="KW-0812">Transmembrane</keyword>
<evidence type="ECO:0000256" key="7">
    <source>
        <dbReference type="SAM" id="Phobius"/>
    </source>
</evidence>
<dbReference type="PANTHER" id="PTHR21624:SF1">
    <property type="entry name" value="ALKYLGLYCEROL MONOOXYGENASE"/>
    <property type="match status" value="1"/>
</dbReference>
<dbReference type="Proteomes" id="UP001596106">
    <property type="component" value="Unassembled WGS sequence"/>
</dbReference>
<feature type="transmembrane region" description="Helical" evidence="7">
    <location>
        <begin position="325"/>
        <end position="346"/>
    </location>
</feature>
<feature type="domain" description="Fatty acid hydroxylase" evidence="8">
    <location>
        <begin position="81"/>
        <end position="214"/>
    </location>
</feature>
<keyword evidence="4 9" id="KW-0560">Oxidoreductase</keyword>
<dbReference type="EMBL" id="JBHSMA010000016">
    <property type="protein sequence ID" value="MFC5412847.1"/>
    <property type="molecule type" value="Genomic_DNA"/>
</dbReference>
<evidence type="ECO:0000313" key="10">
    <source>
        <dbReference type="Proteomes" id="UP001596106"/>
    </source>
</evidence>
<comment type="subcellular location">
    <subcellularLocation>
        <location evidence="1">Endomembrane system</location>
        <topology evidence="1">Multi-pass membrane protein</topology>
    </subcellularLocation>
</comment>
<name>A0ABW0IK36_9BACT</name>
<keyword evidence="5" id="KW-0443">Lipid metabolism</keyword>
<sequence>MNLNWMALAVPFFLFFMGLEYLVAKWQKKDYFRFNNSVANLNVGIAERLLDTFTVGLFYFFYEYIHRHYALFDLQPGVLGWVALFLATDFVWYWYHRLAHEINLFWSAHVVHHQSEDFNYTVSARITVFQALIRTGFWSILPLIGFPAEMITTLLILHGLYPFFIHTRTIGKLGWLEYILVTPSHHRVHHASNPEYLDKNYGDVLIIWDKLFGTFVEEKEEAVELVYGLTKPLESHSFLWQQFHFMMELFETVRRTPGFIPKIKVLFGRPDDIDPEIRDQLEKRFLSRSSVHATSRRFRGYVLGQLIGILTILFVFLLLEKQVSVYHQTLIALFILITLVNCGALLEQRQWVFYLEITRACFLILMAFPYLTNPLSVSLLLIITLLLWVYFSNLQNRYLRLVYGTVPAK</sequence>
<evidence type="ECO:0000256" key="1">
    <source>
        <dbReference type="ARBA" id="ARBA00004127"/>
    </source>
</evidence>
<organism evidence="9 10">
    <name type="scientific">Larkinella bovis</name>
    <dbReference type="NCBI Taxonomy" id="683041"/>
    <lineage>
        <taxon>Bacteria</taxon>
        <taxon>Pseudomonadati</taxon>
        <taxon>Bacteroidota</taxon>
        <taxon>Cytophagia</taxon>
        <taxon>Cytophagales</taxon>
        <taxon>Spirosomataceae</taxon>
        <taxon>Larkinella</taxon>
    </lineage>
</organism>
<gene>
    <name evidence="9" type="ORF">ACFPMF_26215</name>
</gene>
<feature type="transmembrane region" description="Helical" evidence="7">
    <location>
        <begin position="298"/>
        <end position="319"/>
    </location>
</feature>
<accession>A0ABW0IK36</accession>
<dbReference type="InterPro" id="IPR051689">
    <property type="entry name" value="Sterol_desaturase/TMEM195"/>
</dbReference>
<evidence type="ECO:0000259" key="8">
    <source>
        <dbReference type="Pfam" id="PF04116"/>
    </source>
</evidence>
<proteinExistence type="predicted"/>
<feature type="transmembrane region" description="Helical" evidence="7">
    <location>
        <begin position="353"/>
        <end position="371"/>
    </location>
</feature>
<comment type="caution">
    <text evidence="9">The sequence shown here is derived from an EMBL/GenBank/DDBJ whole genome shotgun (WGS) entry which is preliminary data.</text>
</comment>
<keyword evidence="10" id="KW-1185">Reference proteome</keyword>
<protein>
    <submittedName>
        <fullName evidence="9">Sterol desaturase family protein</fullName>
        <ecNumber evidence="9">1.-.-.-</ecNumber>
    </submittedName>
</protein>
<evidence type="ECO:0000256" key="6">
    <source>
        <dbReference type="ARBA" id="ARBA00023136"/>
    </source>
</evidence>
<dbReference type="EC" id="1.-.-.-" evidence="9"/>
<reference evidence="10" key="1">
    <citation type="journal article" date="2019" name="Int. J. Syst. Evol. Microbiol.">
        <title>The Global Catalogue of Microorganisms (GCM) 10K type strain sequencing project: providing services to taxonomists for standard genome sequencing and annotation.</title>
        <authorList>
            <consortium name="The Broad Institute Genomics Platform"/>
            <consortium name="The Broad Institute Genome Sequencing Center for Infectious Disease"/>
            <person name="Wu L."/>
            <person name="Ma J."/>
        </authorList>
    </citation>
    <scope>NUCLEOTIDE SEQUENCE [LARGE SCALE GENOMIC DNA]</scope>
    <source>
        <strain evidence="10">CCUG 55250</strain>
    </source>
</reference>
<dbReference type="Pfam" id="PF04116">
    <property type="entry name" value="FA_hydroxylase"/>
    <property type="match status" value="1"/>
</dbReference>
<dbReference type="InterPro" id="IPR006694">
    <property type="entry name" value="Fatty_acid_hydroxylase"/>
</dbReference>
<keyword evidence="6 7" id="KW-0472">Membrane</keyword>
<evidence type="ECO:0000256" key="2">
    <source>
        <dbReference type="ARBA" id="ARBA00022692"/>
    </source>
</evidence>
<keyword evidence="3 7" id="KW-1133">Transmembrane helix</keyword>
<evidence type="ECO:0000313" key="9">
    <source>
        <dbReference type="EMBL" id="MFC5412847.1"/>
    </source>
</evidence>
<evidence type="ECO:0000256" key="5">
    <source>
        <dbReference type="ARBA" id="ARBA00023098"/>
    </source>
</evidence>
<evidence type="ECO:0000256" key="3">
    <source>
        <dbReference type="ARBA" id="ARBA00022989"/>
    </source>
</evidence>
<evidence type="ECO:0000256" key="4">
    <source>
        <dbReference type="ARBA" id="ARBA00023002"/>
    </source>
</evidence>
<dbReference type="GO" id="GO:0016491">
    <property type="term" value="F:oxidoreductase activity"/>
    <property type="evidence" value="ECO:0007669"/>
    <property type="project" value="UniProtKB-KW"/>
</dbReference>